<reference evidence="1 2" key="1">
    <citation type="journal article" date="2019" name="Environ. Microbiol.">
        <title>At the nexus of three kingdoms: the genome of the mycorrhizal fungus Gigaspora margarita provides insights into plant, endobacterial and fungal interactions.</title>
        <authorList>
            <person name="Venice F."/>
            <person name="Ghignone S."/>
            <person name="Salvioli di Fossalunga A."/>
            <person name="Amselem J."/>
            <person name="Novero M."/>
            <person name="Xianan X."/>
            <person name="Sedzielewska Toro K."/>
            <person name="Morin E."/>
            <person name="Lipzen A."/>
            <person name="Grigoriev I.V."/>
            <person name="Henrissat B."/>
            <person name="Martin F.M."/>
            <person name="Bonfante P."/>
        </authorList>
    </citation>
    <scope>NUCLEOTIDE SEQUENCE [LARGE SCALE GENOMIC DNA]</scope>
    <source>
        <strain evidence="1 2">BEG34</strain>
    </source>
</reference>
<evidence type="ECO:0000313" key="2">
    <source>
        <dbReference type="Proteomes" id="UP000439903"/>
    </source>
</evidence>
<keyword evidence="1" id="KW-0418">Kinase</keyword>
<protein>
    <submittedName>
        <fullName evidence="1">Kinase-like protein</fullName>
    </submittedName>
</protein>
<accession>A0A8H4AVH1</accession>
<dbReference type="OrthoDB" id="2419072at2759"/>
<gene>
    <name evidence="1" type="ORF">F8M41_008771</name>
</gene>
<organism evidence="1 2">
    <name type="scientific">Gigaspora margarita</name>
    <dbReference type="NCBI Taxonomy" id="4874"/>
    <lineage>
        <taxon>Eukaryota</taxon>
        <taxon>Fungi</taxon>
        <taxon>Fungi incertae sedis</taxon>
        <taxon>Mucoromycota</taxon>
        <taxon>Glomeromycotina</taxon>
        <taxon>Glomeromycetes</taxon>
        <taxon>Diversisporales</taxon>
        <taxon>Gigasporaceae</taxon>
        <taxon>Gigaspora</taxon>
    </lineage>
</organism>
<dbReference type="Proteomes" id="UP000439903">
    <property type="component" value="Unassembled WGS sequence"/>
</dbReference>
<sequence length="208" mass="23620">MNDVSNLSGCKKYAFANSVQETFTKLISEFDKSMDDLHFTITISNEQQRKLDQENLNGDVEEIKQFLEIIAGGVTDTKSQINTIINEVQIINKKVDDPNNTISLKAVKINPKELDDLPQKETNLTKKSIVKKLYRGNDVACNFTNIIDNGTSESQRIQAQLVILGKLKECPNILRFYGLSNVNDNQVMVFEWADKGNLKELYEKNDIN</sequence>
<dbReference type="AlphaFoldDB" id="A0A8H4AVH1"/>
<dbReference type="SUPFAM" id="SSF56112">
    <property type="entry name" value="Protein kinase-like (PK-like)"/>
    <property type="match status" value="1"/>
</dbReference>
<name>A0A8H4AVH1_GIGMA</name>
<keyword evidence="1" id="KW-0808">Transferase</keyword>
<dbReference type="Gene3D" id="1.10.510.10">
    <property type="entry name" value="Transferase(Phosphotransferase) domain 1"/>
    <property type="match status" value="1"/>
</dbReference>
<dbReference type="InterPro" id="IPR011009">
    <property type="entry name" value="Kinase-like_dom_sf"/>
</dbReference>
<dbReference type="EMBL" id="WTPW01000194">
    <property type="protein sequence ID" value="KAF0536929.1"/>
    <property type="molecule type" value="Genomic_DNA"/>
</dbReference>
<proteinExistence type="predicted"/>
<keyword evidence="2" id="KW-1185">Reference proteome</keyword>
<dbReference type="GO" id="GO:0016301">
    <property type="term" value="F:kinase activity"/>
    <property type="evidence" value="ECO:0007669"/>
    <property type="project" value="UniProtKB-KW"/>
</dbReference>
<evidence type="ECO:0000313" key="1">
    <source>
        <dbReference type="EMBL" id="KAF0536929.1"/>
    </source>
</evidence>
<comment type="caution">
    <text evidence="1">The sequence shown here is derived from an EMBL/GenBank/DDBJ whole genome shotgun (WGS) entry which is preliminary data.</text>
</comment>